<organism evidence="1 2">
    <name type="scientific">Paractinoplanes ovalisporus</name>
    <dbReference type="NCBI Taxonomy" id="2810368"/>
    <lineage>
        <taxon>Bacteria</taxon>
        <taxon>Bacillati</taxon>
        <taxon>Actinomycetota</taxon>
        <taxon>Actinomycetes</taxon>
        <taxon>Micromonosporales</taxon>
        <taxon>Micromonosporaceae</taxon>
        <taxon>Paractinoplanes</taxon>
    </lineage>
</organism>
<dbReference type="Pfam" id="PF13830">
    <property type="entry name" value="DUF4192"/>
    <property type="match status" value="1"/>
</dbReference>
<evidence type="ECO:0000313" key="1">
    <source>
        <dbReference type="EMBL" id="MBM2623415.1"/>
    </source>
</evidence>
<protein>
    <submittedName>
        <fullName evidence="1">DUF4192 domain-containing protein</fullName>
    </submittedName>
</protein>
<dbReference type="InterPro" id="IPR025447">
    <property type="entry name" value="DUF4192"/>
</dbReference>
<dbReference type="EMBL" id="JAENHP010000035">
    <property type="protein sequence ID" value="MBM2623415.1"/>
    <property type="molecule type" value="Genomic_DNA"/>
</dbReference>
<name>A0ABS2AU70_9ACTN</name>
<evidence type="ECO:0000313" key="2">
    <source>
        <dbReference type="Proteomes" id="UP000632138"/>
    </source>
</evidence>
<gene>
    <name evidence="1" type="ORF">JIG36_48765</name>
</gene>
<proteinExistence type="predicted"/>
<comment type="caution">
    <text evidence="1">The sequence shown here is derived from an EMBL/GenBank/DDBJ whole genome shotgun (WGS) entry which is preliminary data.</text>
</comment>
<dbReference type="Proteomes" id="UP000632138">
    <property type="component" value="Unassembled WGS sequence"/>
</dbReference>
<reference evidence="1 2" key="1">
    <citation type="submission" date="2021-01" db="EMBL/GenBank/DDBJ databases">
        <title>Actinoplanes sp. nov. LDG1-06 isolated from lichen.</title>
        <authorList>
            <person name="Saeng-In P."/>
            <person name="Phongsopitanun W."/>
            <person name="Kanchanasin P."/>
            <person name="Yuki M."/>
            <person name="Kudo T."/>
            <person name="Ohkuma M."/>
            <person name="Tanasupawat S."/>
        </authorList>
    </citation>
    <scope>NUCLEOTIDE SEQUENCE [LARGE SCALE GENOMIC DNA]</scope>
    <source>
        <strain evidence="1 2">LDG1-06</strain>
    </source>
</reference>
<keyword evidence="2" id="KW-1185">Reference proteome</keyword>
<sequence>MFDPSPSLVRGPADLLTTIPYLLGFHPRECVVVVVVTADRSLASGVTIDWSAPDSFIVGKSTLAAIRDKAREVYVVGYGALSYRERLARIADGINISVAVQACLLVEHQRFYCLDGLCTCTPEHGAVLDPSRSVIAAEMTLRGRVVLPSREHFVMFLKPDSDAQARTISALTKLPATLPDPRTVVHASLDIAAAGGNLSDEQVALLATALLANAGRSTAWQASTDEPWQQDLWLNMVRRVPENFVATPANLVAWVSWRRGQPALASAALSKAVEAMPDNTLSHLIGKVLATGLDPQTLPWPLPNSTDPH</sequence>
<dbReference type="RefSeq" id="WP_203383766.1">
    <property type="nucleotide sequence ID" value="NZ_JAENHP010000035.1"/>
</dbReference>
<accession>A0ABS2AU70</accession>